<evidence type="ECO:0000259" key="15">
    <source>
        <dbReference type="Pfam" id="PF01292"/>
    </source>
</evidence>
<feature type="transmembrane region" description="Helical" evidence="13">
    <location>
        <begin position="171"/>
        <end position="192"/>
    </location>
</feature>
<evidence type="ECO:0000256" key="12">
    <source>
        <dbReference type="ARBA" id="ARBA00023136"/>
    </source>
</evidence>
<dbReference type="EMBL" id="JAHZUY010000071">
    <property type="protein sequence ID" value="MBW8271127.1"/>
    <property type="molecule type" value="Genomic_DNA"/>
</dbReference>
<evidence type="ECO:0000256" key="10">
    <source>
        <dbReference type="ARBA" id="ARBA00022989"/>
    </source>
</evidence>
<dbReference type="GO" id="GO:0008863">
    <property type="term" value="F:formate dehydrogenase (NAD+) activity"/>
    <property type="evidence" value="ECO:0007669"/>
    <property type="project" value="UniProtKB-EC"/>
</dbReference>
<keyword evidence="17" id="KW-1185">Reference proteome</keyword>
<evidence type="ECO:0000256" key="8">
    <source>
        <dbReference type="ARBA" id="ARBA00022723"/>
    </source>
</evidence>
<keyword evidence="8" id="KW-0479">Metal-binding</keyword>
<evidence type="ECO:0000256" key="14">
    <source>
        <dbReference type="SAM" id="SignalP"/>
    </source>
</evidence>
<accession>A0ABS7F683</accession>
<evidence type="ECO:0000256" key="9">
    <source>
        <dbReference type="ARBA" id="ARBA00022982"/>
    </source>
</evidence>
<keyword evidence="5" id="KW-1003">Cell membrane</keyword>
<dbReference type="NCBIfam" id="TIGR01583">
    <property type="entry name" value="formate-DH-gamm"/>
    <property type="match status" value="1"/>
</dbReference>
<evidence type="ECO:0000256" key="11">
    <source>
        <dbReference type="ARBA" id="ARBA00023004"/>
    </source>
</evidence>
<dbReference type="InterPro" id="IPR006471">
    <property type="entry name" value="Formate_DH_gsu"/>
</dbReference>
<evidence type="ECO:0000256" key="7">
    <source>
        <dbReference type="ARBA" id="ARBA00022692"/>
    </source>
</evidence>
<evidence type="ECO:0000256" key="2">
    <source>
        <dbReference type="ARBA" id="ARBA00004651"/>
    </source>
</evidence>
<comment type="subcellular location">
    <subcellularLocation>
        <location evidence="2">Cell membrane</location>
        <topology evidence="2">Multi-pass membrane protein</topology>
    </subcellularLocation>
</comment>
<evidence type="ECO:0000256" key="4">
    <source>
        <dbReference type="ARBA" id="ARBA00022448"/>
    </source>
</evidence>
<keyword evidence="12 13" id="KW-0472">Membrane</keyword>
<keyword evidence="7 13" id="KW-0812">Transmembrane</keyword>
<evidence type="ECO:0000256" key="13">
    <source>
        <dbReference type="SAM" id="Phobius"/>
    </source>
</evidence>
<sequence length="337" mass="35998">MRRTLLIAALLLALPWLAATQGQAQTAPAAPGRNPISAEELELQSALRGGVVDGRVSIPNPQAAVLIQPEGRDWRAFHNVTLAWVGGIAVLGMLGVLVLYHLVHGTTRIAGGRSGSTILRFPTIERANHWMVATSFVVLALSGLNLTFGRHVLLPLLGPEAFAALSQWGKYAHNFLAFPFTLGIVVMLLLWVKDNLPTWVDWEWLKAGGGLFGGAHPPAERFNAGQKLMFWITVLGGGVVAATGFLLLFPFAATDIAGMQLSHMLHSILAVLMIAVILGHIYIGTLGVEGAWDAMSTGEVDVNWALQHHRLWAEAQLARERAEAAAAPGAVHAGAAD</sequence>
<dbReference type="Proteomes" id="UP001519924">
    <property type="component" value="Unassembled WGS sequence"/>
</dbReference>
<keyword evidence="9" id="KW-0249">Electron transport</keyword>
<keyword evidence="6" id="KW-0349">Heme</keyword>
<dbReference type="InterPro" id="IPR051817">
    <property type="entry name" value="FDH_cytochrome_b556_subunit"/>
</dbReference>
<dbReference type="RefSeq" id="WP_220118905.1">
    <property type="nucleotide sequence ID" value="NZ_JAHZUY010000071.1"/>
</dbReference>
<comment type="caution">
    <text evidence="16">The sequence shown here is derived from an EMBL/GenBank/DDBJ whole genome shotgun (WGS) entry which is preliminary data.</text>
</comment>
<keyword evidence="16" id="KW-0560">Oxidoreductase</keyword>
<organism evidence="16 17">
    <name type="scientific">Caldovatus aquaticus</name>
    <dbReference type="NCBI Taxonomy" id="2865671"/>
    <lineage>
        <taxon>Bacteria</taxon>
        <taxon>Pseudomonadati</taxon>
        <taxon>Pseudomonadota</taxon>
        <taxon>Alphaproteobacteria</taxon>
        <taxon>Acetobacterales</taxon>
        <taxon>Roseomonadaceae</taxon>
        <taxon>Caldovatus</taxon>
    </lineage>
</organism>
<dbReference type="EC" id="1.17.1.9" evidence="16"/>
<keyword evidence="10 13" id="KW-1133">Transmembrane helix</keyword>
<feature type="transmembrane region" description="Helical" evidence="13">
    <location>
        <begin position="228"/>
        <end position="252"/>
    </location>
</feature>
<evidence type="ECO:0000313" key="17">
    <source>
        <dbReference type="Proteomes" id="UP001519924"/>
    </source>
</evidence>
<dbReference type="PANTHER" id="PTHR30074">
    <property type="entry name" value="FORMATE DEHYDROGENASE, NITRATE-INDUCIBLE, CYTOCHROME B556 FDN SUBUNIT"/>
    <property type="match status" value="1"/>
</dbReference>
<reference evidence="16 17" key="1">
    <citation type="submission" date="2021-08" db="EMBL/GenBank/DDBJ databases">
        <title>Caldovatus sediminis gen. nov., sp. nov., a moderately thermophilic bacterium isolated from a hot spring.</title>
        <authorList>
            <person name="Hu C.-J."/>
            <person name="Li W.-J."/>
            <person name="Xian W.-D."/>
        </authorList>
    </citation>
    <scope>NUCLEOTIDE SEQUENCE [LARGE SCALE GENOMIC DNA]</scope>
    <source>
        <strain evidence="16 17">SYSU G05006</strain>
    </source>
</reference>
<dbReference type="Gene3D" id="1.20.950.20">
    <property type="entry name" value="Transmembrane di-heme cytochromes, Chain C"/>
    <property type="match status" value="1"/>
</dbReference>
<feature type="domain" description="Cytochrome b561 bacterial/Ni-hydrogenase" evidence="15">
    <location>
        <begin position="120"/>
        <end position="298"/>
    </location>
</feature>
<protein>
    <submittedName>
        <fullName evidence="16">Formate dehydrogenase subunit gamma</fullName>
        <ecNumber evidence="16">1.17.1.9</ecNumber>
    </submittedName>
</protein>
<evidence type="ECO:0000256" key="5">
    <source>
        <dbReference type="ARBA" id="ARBA00022475"/>
    </source>
</evidence>
<dbReference type="SUPFAM" id="SSF81342">
    <property type="entry name" value="Transmembrane di-heme cytochromes"/>
    <property type="match status" value="1"/>
</dbReference>
<feature type="transmembrane region" description="Helical" evidence="13">
    <location>
        <begin position="264"/>
        <end position="283"/>
    </location>
</feature>
<gene>
    <name evidence="16" type="ORF">K1J50_16720</name>
</gene>
<proteinExistence type="inferred from homology"/>
<dbReference type="Pfam" id="PF01292">
    <property type="entry name" value="Ni_hydr_CYTB"/>
    <property type="match status" value="1"/>
</dbReference>
<comment type="cofactor">
    <cofactor evidence="1">
        <name>heme</name>
        <dbReference type="ChEBI" id="CHEBI:30413"/>
    </cofactor>
</comment>
<feature type="transmembrane region" description="Helical" evidence="13">
    <location>
        <begin position="130"/>
        <end position="151"/>
    </location>
</feature>
<dbReference type="InterPro" id="IPR016174">
    <property type="entry name" value="Di-haem_cyt_TM"/>
</dbReference>
<keyword evidence="11" id="KW-0408">Iron</keyword>
<name>A0ABS7F683_9PROT</name>
<keyword evidence="14" id="KW-0732">Signal</keyword>
<feature type="chain" id="PRO_5047054532" evidence="14">
    <location>
        <begin position="19"/>
        <end position="337"/>
    </location>
</feature>
<comment type="similarity">
    <text evidence="3">Belongs to the formate dehydrogenase gamma subunit family.</text>
</comment>
<feature type="signal peptide" evidence="14">
    <location>
        <begin position="1"/>
        <end position="18"/>
    </location>
</feature>
<evidence type="ECO:0000256" key="1">
    <source>
        <dbReference type="ARBA" id="ARBA00001971"/>
    </source>
</evidence>
<evidence type="ECO:0000256" key="3">
    <source>
        <dbReference type="ARBA" id="ARBA00010747"/>
    </source>
</evidence>
<evidence type="ECO:0000313" key="16">
    <source>
        <dbReference type="EMBL" id="MBW8271127.1"/>
    </source>
</evidence>
<evidence type="ECO:0000256" key="6">
    <source>
        <dbReference type="ARBA" id="ARBA00022617"/>
    </source>
</evidence>
<dbReference type="PANTHER" id="PTHR30074:SF6">
    <property type="entry name" value="FORMATE DEHYDROGENASE GAMMA SUBUNIT"/>
    <property type="match status" value="1"/>
</dbReference>
<feature type="transmembrane region" description="Helical" evidence="13">
    <location>
        <begin position="82"/>
        <end position="103"/>
    </location>
</feature>
<dbReference type="InterPro" id="IPR011577">
    <property type="entry name" value="Cyt_b561_bac/Ni-Hgenase"/>
</dbReference>
<keyword evidence="4" id="KW-0813">Transport</keyword>